<dbReference type="GO" id="GO:0006952">
    <property type="term" value="P:defense response"/>
    <property type="evidence" value="ECO:0007669"/>
    <property type="project" value="InterPro"/>
</dbReference>
<organism evidence="7 8">
    <name type="scientific">Gopherus agassizii</name>
    <name type="common">Agassiz's desert tortoise</name>
    <dbReference type="NCBI Taxonomy" id="38772"/>
    <lineage>
        <taxon>Eukaryota</taxon>
        <taxon>Metazoa</taxon>
        <taxon>Chordata</taxon>
        <taxon>Craniata</taxon>
        <taxon>Vertebrata</taxon>
        <taxon>Euteleostomi</taxon>
        <taxon>Archelosauria</taxon>
        <taxon>Testudinata</taxon>
        <taxon>Testudines</taxon>
        <taxon>Cryptodira</taxon>
        <taxon>Durocryptodira</taxon>
        <taxon>Testudinoidea</taxon>
        <taxon>Testudinidae</taxon>
        <taxon>Gopherus</taxon>
    </lineage>
</organism>
<dbReference type="PANTHER" id="PTHR12015:SF198">
    <property type="entry name" value="PLATELET BASIC PROTEIN"/>
    <property type="match status" value="1"/>
</dbReference>
<dbReference type="FunFam" id="2.40.50.40:FF:000004">
    <property type="entry name" value="C-X-C motif chemokine"/>
    <property type="match status" value="1"/>
</dbReference>
<dbReference type="InterPro" id="IPR036048">
    <property type="entry name" value="Interleukin_8-like_sf"/>
</dbReference>
<feature type="signal peptide" evidence="5">
    <location>
        <begin position="1"/>
        <end position="22"/>
    </location>
</feature>
<dbReference type="InterPro" id="IPR033899">
    <property type="entry name" value="CXC_Chemokine_domain"/>
</dbReference>
<accession>A0A452IMR2</accession>
<reference evidence="7" key="2">
    <citation type="submission" date="2025-08" db="UniProtKB">
        <authorList>
            <consortium name="Ensembl"/>
        </authorList>
    </citation>
    <scope>IDENTIFICATION</scope>
</reference>
<dbReference type="SUPFAM" id="SSF54117">
    <property type="entry name" value="Interleukin 8-like chemokines"/>
    <property type="match status" value="1"/>
</dbReference>
<keyword evidence="3" id="KW-0202">Cytokine</keyword>
<keyword evidence="4" id="KW-0964">Secreted</keyword>
<keyword evidence="8" id="KW-1185">Reference proteome</keyword>
<dbReference type="SMART" id="SM00199">
    <property type="entry name" value="SCY"/>
    <property type="match status" value="1"/>
</dbReference>
<dbReference type="GO" id="GO:0005615">
    <property type="term" value="C:extracellular space"/>
    <property type="evidence" value="ECO:0007669"/>
    <property type="project" value="UniProtKB-KW"/>
</dbReference>
<comment type="similarity">
    <text evidence="2">Belongs to the intercrine alpha (chemokine CxC) family.</text>
</comment>
<dbReference type="Gene3D" id="2.40.50.40">
    <property type="match status" value="1"/>
</dbReference>
<feature type="chain" id="PRO_5027833114" description="Chemokine interleukin-8-like domain-containing protein" evidence="5">
    <location>
        <begin position="23"/>
        <end position="101"/>
    </location>
</feature>
<dbReference type="Pfam" id="PF00048">
    <property type="entry name" value="IL8"/>
    <property type="match status" value="1"/>
</dbReference>
<sequence length="101" mass="11612">SSPNPCTVLLILWFCSMLPVAGLPMESLLTNQRCRCRKQTSDVISASKIRFIEVIPQGIQCRRKEIILTLKNTQKVCVYPNAPWIQLLLRKLTQRYCMCIS</sequence>
<evidence type="ECO:0000313" key="8">
    <source>
        <dbReference type="Proteomes" id="UP000291020"/>
    </source>
</evidence>
<dbReference type="InterPro" id="IPR001089">
    <property type="entry name" value="Chemokine_CXC"/>
</dbReference>
<feature type="domain" description="Chemokine interleukin-8-like" evidence="6">
    <location>
        <begin position="31"/>
        <end position="92"/>
    </location>
</feature>
<evidence type="ECO:0000256" key="3">
    <source>
        <dbReference type="ARBA" id="ARBA00022514"/>
    </source>
</evidence>
<evidence type="ECO:0000256" key="2">
    <source>
        <dbReference type="ARBA" id="ARBA00010665"/>
    </source>
</evidence>
<evidence type="ECO:0000256" key="1">
    <source>
        <dbReference type="ARBA" id="ARBA00004613"/>
    </source>
</evidence>
<dbReference type="Proteomes" id="UP000291020">
    <property type="component" value="Unassembled WGS sequence"/>
</dbReference>
<name>A0A452IMR2_9SAUR</name>
<evidence type="ECO:0000256" key="5">
    <source>
        <dbReference type="SAM" id="SignalP"/>
    </source>
</evidence>
<keyword evidence="5" id="KW-0732">Signal</keyword>
<dbReference type="InterPro" id="IPR039809">
    <property type="entry name" value="Chemokine_b/g/d"/>
</dbReference>
<reference evidence="8" key="1">
    <citation type="journal article" date="2017" name="PLoS ONE">
        <title>The Agassiz's desert tortoise genome provides a resource for the conservation of a threatened species.</title>
        <authorList>
            <person name="Tollis M."/>
            <person name="DeNardo D.F."/>
            <person name="Cornelius J.A."/>
            <person name="Dolby G.A."/>
            <person name="Edwards T."/>
            <person name="Henen B.T."/>
            <person name="Karl A.E."/>
            <person name="Murphy R.W."/>
            <person name="Kusumi K."/>
        </authorList>
    </citation>
    <scope>NUCLEOTIDE SEQUENCE [LARGE SCALE GENOMIC DNA]</scope>
</reference>
<dbReference type="GO" id="GO:0008009">
    <property type="term" value="F:chemokine activity"/>
    <property type="evidence" value="ECO:0007669"/>
    <property type="project" value="InterPro"/>
</dbReference>
<dbReference type="GO" id="GO:0006955">
    <property type="term" value="P:immune response"/>
    <property type="evidence" value="ECO:0007669"/>
    <property type="project" value="InterPro"/>
</dbReference>
<reference evidence="7" key="3">
    <citation type="submission" date="2025-09" db="UniProtKB">
        <authorList>
            <consortium name="Ensembl"/>
        </authorList>
    </citation>
    <scope>IDENTIFICATION</scope>
</reference>
<dbReference type="Ensembl" id="ENSGAGT00000033208.1">
    <property type="protein sequence ID" value="ENSGAGP00000029237.1"/>
    <property type="gene ID" value="ENSGAGG00000021151.1"/>
</dbReference>
<dbReference type="AlphaFoldDB" id="A0A452IMR2"/>
<dbReference type="STRING" id="38772.ENSGAGP00000029237"/>
<proteinExistence type="inferred from homology"/>
<dbReference type="PRINTS" id="PR00437">
    <property type="entry name" value="SMALLCYTKCXC"/>
</dbReference>
<evidence type="ECO:0000259" key="6">
    <source>
        <dbReference type="SMART" id="SM00199"/>
    </source>
</evidence>
<dbReference type="PANTHER" id="PTHR12015">
    <property type="entry name" value="SMALL INDUCIBLE CYTOKINE A"/>
    <property type="match status" value="1"/>
</dbReference>
<evidence type="ECO:0000313" key="7">
    <source>
        <dbReference type="Ensembl" id="ENSGAGP00000029237.1"/>
    </source>
</evidence>
<protein>
    <recommendedName>
        <fullName evidence="6">Chemokine interleukin-8-like domain-containing protein</fullName>
    </recommendedName>
</protein>
<evidence type="ECO:0000256" key="4">
    <source>
        <dbReference type="ARBA" id="ARBA00022525"/>
    </source>
</evidence>
<comment type="subcellular location">
    <subcellularLocation>
        <location evidence="1">Secreted</location>
    </subcellularLocation>
</comment>
<dbReference type="CDD" id="cd00273">
    <property type="entry name" value="Chemokine_CXC"/>
    <property type="match status" value="1"/>
</dbReference>
<dbReference type="InterPro" id="IPR001811">
    <property type="entry name" value="Chemokine_IL8-like_dom"/>
</dbReference>